<proteinExistence type="predicted"/>
<evidence type="ECO:0000313" key="3">
    <source>
        <dbReference type="Proteomes" id="UP001432222"/>
    </source>
</evidence>
<evidence type="ECO:0000313" key="1">
    <source>
        <dbReference type="EMBL" id="WUQ81495.1"/>
    </source>
</evidence>
<accession>A0ABZ1UDW2</accession>
<dbReference type="RefSeq" id="WP_328952570.1">
    <property type="nucleotide sequence ID" value="NZ_CP108110.1"/>
</dbReference>
<reference evidence="2" key="1">
    <citation type="submission" date="2022-10" db="EMBL/GenBank/DDBJ databases">
        <title>The complete genomes of actinobacterial strains from the NBC collection.</title>
        <authorList>
            <person name="Joergensen T.S."/>
            <person name="Alvarez Arevalo M."/>
            <person name="Sterndorff E.B."/>
            <person name="Faurdal D."/>
            <person name="Vuksanovic O."/>
            <person name="Mourched A.-S."/>
            <person name="Charusanti P."/>
            <person name="Shaw S."/>
            <person name="Blin K."/>
            <person name="Weber T."/>
        </authorList>
    </citation>
    <scope>NUCLEOTIDE SEQUENCE</scope>
    <source>
        <strain evidence="2">NBC_00222</strain>
    </source>
</reference>
<evidence type="ECO:0000313" key="2">
    <source>
        <dbReference type="EMBL" id="WUQ88590.1"/>
    </source>
</evidence>
<organism evidence="2 3">
    <name type="scientific">Kitasatospora purpeofusca</name>
    <dbReference type="NCBI Taxonomy" id="67352"/>
    <lineage>
        <taxon>Bacteria</taxon>
        <taxon>Bacillati</taxon>
        <taxon>Actinomycetota</taxon>
        <taxon>Actinomycetes</taxon>
        <taxon>Kitasatosporales</taxon>
        <taxon>Streptomycetaceae</taxon>
        <taxon>Kitasatospora</taxon>
    </lineage>
</organism>
<dbReference type="Proteomes" id="UP001432222">
    <property type="component" value="Chromosome"/>
</dbReference>
<dbReference type="EMBL" id="CP108110">
    <property type="protein sequence ID" value="WUQ88590.1"/>
    <property type="molecule type" value="Genomic_DNA"/>
</dbReference>
<protein>
    <submittedName>
        <fullName evidence="2">Uncharacterized protein</fullName>
    </submittedName>
</protein>
<name>A0ABZ1UDW2_9ACTN</name>
<keyword evidence="3" id="KW-1185">Reference proteome</keyword>
<dbReference type="EMBL" id="CP108110">
    <property type="protein sequence ID" value="WUQ81495.1"/>
    <property type="molecule type" value="Genomic_DNA"/>
</dbReference>
<gene>
    <name evidence="1" type="ORF">OHA16_00065</name>
    <name evidence="2" type="ORF">OHA16_39720</name>
</gene>
<sequence>MSAFERWTVGVHVVAAALFIGLHPKGTVAPLTDWRSLTAGVLVTTVSGVLSCTWDHEVGFAGMIGPVNGYLAAGLAHQFL</sequence>